<dbReference type="Gene3D" id="1.10.10.60">
    <property type="entry name" value="Homeodomain-like"/>
    <property type="match status" value="1"/>
</dbReference>
<dbReference type="SUPFAM" id="SSF46689">
    <property type="entry name" value="Homeodomain-like"/>
    <property type="match status" value="1"/>
</dbReference>
<evidence type="ECO:0000313" key="3">
    <source>
        <dbReference type="EMBL" id="QSF54816.1"/>
    </source>
</evidence>
<gene>
    <name evidence="2" type="ORF">JX001_02755</name>
    <name evidence="3" type="ORF">JX001_03075</name>
</gene>
<dbReference type="InterPro" id="IPR050900">
    <property type="entry name" value="Transposase_IS3/IS150/IS904"/>
</dbReference>
<dbReference type="InterPro" id="IPR048020">
    <property type="entry name" value="Transpos_IS3"/>
</dbReference>
<dbReference type="Pfam" id="PF13333">
    <property type="entry name" value="rve_2"/>
    <property type="match status" value="1"/>
</dbReference>
<accession>A0ABX7LSN3</accession>
<protein>
    <submittedName>
        <fullName evidence="2">IS3 family transposase</fullName>
    </submittedName>
</protein>
<evidence type="ECO:0000313" key="4">
    <source>
        <dbReference type="Proteomes" id="UP000662957"/>
    </source>
</evidence>
<dbReference type="SUPFAM" id="SSF53098">
    <property type="entry name" value="Ribonuclease H-like"/>
    <property type="match status" value="1"/>
</dbReference>
<reference evidence="2 4" key="1">
    <citation type="submission" date="2021-02" db="EMBL/GenBank/DDBJ databases">
        <title>Brevundimonas sp. CS1 genome sequence.</title>
        <authorList>
            <person name="Lee K."/>
            <person name="Choi Y.-J."/>
            <person name="Son H.-R."/>
        </authorList>
    </citation>
    <scope>NUCLEOTIDE SEQUENCE [LARGE SCALE GENOMIC DNA]</scope>
    <source>
        <strain evidence="2 4">CS1</strain>
    </source>
</reference>
<dbReference type="InterPro" id="IPR012337">
    <property type="entry name" value="RNaseH-like_sf"/>
</dbReference>
<keyword evidence="4" id="KW-1185">Reference proteome</keyword>
<evidence type="ECO:0000313" key="2">
    <source>
        <dbReference type="EMBL" id="QSF54759.1"/>
    </source>
</evidence>
<dbReference type="Pfam" id="PF00665">
    <property type="entry name" value="rve"/>
    <property type="match status" value="1"/>
</dbReference>
<dbReference type="InterPro" id="IPR009057">
    <property type="entry name" value="Homeodomain-like_sf"/>
</dbReference>
<feature type="domain" description="Integrase catalytic" evidence="1">
    <location>
        <begin position="227"/>
        <end position="390"/>
    </location>
</feature>
<evidence type="ECO:0000259" key="1">
    <source>
        <dbReference type="PROSITE" id="PS50994"/>
    </source>
</evidence>
<dbReference type="Pfam" id="PF13276">
    <property type="entry name" value="HTH_21"/>
    <property type="match status" value="1"/>
</dbReference>
<dbReference type="RefSeq" id="WP_114150060.1">
    <property type="nucleotide sequence ID" value="NZ_CP070968.1"/>
</dbReference>
<dbReference type="InterPro" id="IPR001584">
    <property type="entry name" value="Integrase_cat-core"/>
</dbReference>
<organism evidence="2 4">
    <name type="scientific">Brevundimonas fontaquae</name>
    <dbReference type="NCBI Taxonomy" id="2813778"/>
    <lineage>
        <taxon>Bacteria</taxon>
        <taxon>Pseudomonadati</taxon>
        <taxon>Pseudomonadota</taxon>
        <taxon>Alphaproteobacteria</taxon>
        <taxon>Caulobacterales</taxon>
        <taxon>Caulobacteraceae</taxon>
        <taxon>Brevundimonas</taxon>
    </lineage>
</organism>
<dbReference type="EMBL" id="CP070968">
    <property type="protein sequence ID" value="QSF54816.1"/>
    <property type="molecule type" value="Genomic_DNA"/>
</dbReference>
<sequence length="390" mass="44051">MSVQRRNFPDSFKREAVDRVANGGLSVGAVARELGLHETVLRRWMTQFGVQATGASRRPTTQASSPSPSDLAAEVARLRRENGQLRMERDIPKKSRAHLRSGLPMKFGFVDEHRQVWPVRVMCAVLGLSASGYYAWRGRPESQRSVANRELTEDIRLIHAESSGCYGSPRVHATLRRHGRRVGRSRVERLMRRAGLRGLAALPRRARTTNSRHGYPIAPNRLARNFEAAAPNQVWLADLTYIPTGEGWLYLAAILDLHTRKIVGWSMRQTLHTEIALDALNMAVERQRPAPGLIHHSDRGIQYAAEAYRSALARSGITPSMSRKGDCWDNAPMESFFHTLKTERVHHRVYATRDQARRDLFGYIEGFYNPHRLHSALGYISPAEAERKAA</sequence>
<dbReference type="EMBL" id="CP070968">
    <property type="protein sequence ID" value="QSF54759.1"/>
    <property type="molecule type" value="Genomic_DNA"/>
</dbReference>
<dbReference type="Pfam" id="PF01527">
    <property type="entry name" value="HTH_Tnp_1"/>
    <property type="match status" value="1"/>
</dbReference>
<dbReference type="Proteomes" id="UP000662957">
    <property type="component" value="Chromosome"/>
</dbReference>
<dbReference type="InterPro" id="IPR002514">
    <property type="entry name" value="Transposase_8"/>
</dbReference>
<dbReference type="PANTHER" id="PTHR46889">
    <property type="entry name" value="TRANSPOSASE INSF FOR INSERTION SEQUENCE IS3B-RELATED"/>
    <property type="match status" value="1"/>
</dbReference>
<name>A0ABX7LSN3_9CAUL</name>
<dbReference type="InterPro" id="IPR025948">
    <property type="entry name" value="HTH-like_dom"/>
</dbReference>
<dbReference type="PROSITE" id="PS50994">
    <property type="entry name" value="INTEGRASE"/>
    <property type="match status" value="1"/>
</dbReference>
<proteinExistence type="predicted"/>
<dbReference type="InterPro" id="IPR036397">
    <property type="entry name" value="RNaseH_sf"/>
</dbReference>
<dbReference type="Gene3D" id="3.30.420.10">
    <property type="entry name" value="Ribonuclease H-like superfamily/Ribonuclease H"/>
    <property type="match status" value="1"/>
</dbReference>
<dbReference type="NCBIfam" id="NF033516">
    <property type="entry name" value="transpos_IS3"/>
    <property type="match status" value="1"/>
</dbReference>
<dbReference type="PANTHER" id="PTHR46889:SF4">
    <property type="entry name" value="TRANSPOSASE INSO FOR INSERTION SEQUENCE ELEMENT IS911B-RELATED"/>
    <property type="match status" value="1"/>
</dbReference>